<dbReference type="Proteomes" id="UP000681967">
    <property type="component" value="Unassembled WGS sequence"/>
</dbReference>
<evidence type="ECO:0000313" key="3">
    <source>
        <dbReference type="EMBL" id="CAF4752150.1"/>
    </source>
</evidence>
<accession>A0A8S3GGS3</accession>
<evidence type="ECO:0000259" key="2">
    <source>
        <dbReference type="Pfam" id="PF17852"/>
    </source>
</evidence>
<dbReference type="EMBL" id="CAJOBJ010374412">
    <property type="protein sequence ID" value="CAF5224907.1"/>
    <property type="molecule type" value="Genomic_DNA"/>
</dbReference>
<evidence type="ECO:0000256" key="1">
    <source>
        <dbReference type="SAM" id="SignalP"/>
    </source>
</evidence>
<proteinExistence type="predicted"/>
<evidence type="ECO:0000313" key="4">
    <source>
        <dbReference type="EMBL" id="CAF4895781.1"/>
    </source>
</evidence>
<feature type="domain" description="Dynein heavy chain AAA 5 extension" evidence="2">
    <location>
        <begin position="3"/>
        <end position="60"/>
    </location>
</feature>
<feature type="chain" id="PRO_5035647452" description="Dynein heavy chain AAA 5 extension domain-containing protein" evidence="1">
    <location>
        <begin position="25"/>
        <end position="72"/>
    </location>
</feature>
<evidence type="ECO:0000313" key="7">
    <source>
        <dbReference type="Proteomes" id="UP000681967"/>
    </source>
</evidence>
<organism evidence="5 7">
    <name type="scientific">Rotaria magnacalcarata</name>
    <dbReference type="NCBI Taxonomy" id="392030"/>
    <lineage>
        <taxon>Eukaryota</taxon>
        <taxon>Metazoa</taxon>
        <taxon>Spiralia</taxon>
        <taxon>Gnathifera</taxon>
        <taxon>Rotifera</taxon>
        <taxon>Eurotatoria</taxon>
        <taxon>Bdelloidea</taxon>
        <taxon>Philodinida</taxon>
        <taxon>Philodinidae</taxon>
        <taxon>Rotaria</taxon>
    </lineage>
</organism>
<dbReference type="EMBL" id="CAJOBH010267617">
    <property type="protein sequence ID" value="CAF5162224.1"/>
    <property type="molecule type" value="Genomic_DNA"/>
</dbReference>
<dbReference type="EMBL" id="CAJOBJ010174568">
    <property type="protein sequence ID" value="CAF4895781.1"/>
    <property type="molecule type" value="Genomic_DNA"/>
</dbReference>
<evidence type="ECO:0000313" key="6">
    <source>
        <dbReference type="EMBL" id="CAF5224907.1"/>
    </source>
</evidence>
<dbReference type="EMBL" id="CAJOBH010129915">
    <property type="protein sequence ID" value="CAF4752150.1"/>
    <property type="molecule type" value="Genomic_DNA"/>
</dbReference>
<evidence type="ECO:0000313" key="5">
    <source>
        <dbReference type="EMBL" id="CAF5162224.1"/>
    </source>
</evidence>
<protein>
    <recommendedName>
        <fullName evidence="2">Dynein heavy chain AAA 5 extension domain-containing protein</fullName>
    </recommendedName>
</protein>
<name>A0A8S3GGS3_9BILA</name>
<dbReference type="Pfam" id="PF17852">
    <property type="entry name" value="Dynein_AAA_lid"/>
    <property type="match status" value="1"/>
</dbReference>
<comment type="caution">
    <text evidence="5">The sequence shown here is derived from an EMBL/GenBank/DDBJ whole genome shotgun (WGS) entry which is preliminary data.</text>
</comment>
<dbReference type="AlphaFoldDB" id="A0A8S3GGS3"/>
<gene>
    <name evidence="3" type="ORF">BYL167_LOCUS46140</name>
    <name evidence="5" type="ORF">BYL167_LOCUS74937</name>
    <name evidence="4" type="ORF">GIL414_LOCUS51568</name>
    <name evidence="6" type="ORF">GIL414_LOCUS86344</name>
</gene>
<dbReference type="InterPro" id="IPR041466">
    <property type="entry name" value="Dynein_AAA5_ext"/>
</dbReference>
<reference evidence="5" key="1">
    <citation type="submission" date="2021-02" db="EMBL/GenBank/DDBJ databases">
        <authorList>
            <person name="Nowell W R."/>
        </authorList>
    </citation>
    <scope>NUCLEOTIDE SEQUENCE</scope>
</reference>
<dbReference type="Proteomes" id="UP000681720">
    <property type="component" value="Unassembled WGS sequence"/>
</dbReference>
<feature type="non-terminal residue" evidence="5">
    <location>
        <position position="1"/>
    </location>
</feature>
<keyword evidence="1" id="KW-0732">Signal</keyword>
<sequence length="72" mass="8396">NRFKKITPLVDGCHVWMLCHLLECLLVPENCPPDCSKELYEQYFVWGCIWAMGASLFQDQVRHSSCKTYSLI</sequence>
<feature type="signal peptide" evidence="1">
    <location>
        <begin position="1"/>
        <end position="24"/>
    </location>
</feature>